<dbReference type="InterPro" id="IPR006626">
    <property type="entry name" value="PbH1"/>
</dbReference>
<protein>
    <recommendedName>
        <fullName evidence="4">Right-handed parallel beta-helix repeat-containing protein</fullName>
    </recommendedName>
</protein>
<proteinExistence type="predicted"/>
<dbReference type="EMBL" id="CP041242">
    <property type="protein sequence ID" value="QDH71410.1"/>
    <property type="molecule type" value="Genomic_DNA"/>
</dbReference>
<gene>
    <name evidence="2" type="ORF">FKV23_15905</name>
</gene>
<dbReference type="Gene3D" id="2.160.20.10">
    <property type="entry name" value="Single-stranded right-handed beta-helix, Pectin lyase-like"/>
    <property type="match status" value="1"/>
</dbReference>
<keyword evidence="3" id="KW-1185">Reference proteome</keyword>
<evidence type="ECO:0000313" key="3">
    <source>
        <dbReference type="Proteomes" id="UP000317199"/>
    </source>
</evidence>
<organism evidence="2 3">
    <name type="scientific">Marilutibacter alkalisoli</name>
    <dbReference type="NCBI Taxonomy" id="2591633"/>
    <lineage>
        <taxon>Bacteria</taxon>
        <taxon>Pseudomonadati</taxon>
        <taxon>Pseudomonadota</taxon>
        <taxon>Gammaproteobacteria</taxon>
        <taxon>Lysobacterales</taxon>
        <taxon>Lysobacteraceae</taxon>
        <taxon>Marilutibacter</taxon>
    </lineage>
</organism>
<feature type="signal peptide" evidence="1">
    <location>
        <begin position="1"/>
        <end position="24"/>
    </location>
</feature>
<keyword evidence="1" id="KW-0732">Signal</keyword>
<dbReference type="AlphaFoldDB" id="A0A514BVK8"/>
<accession>A0A514BVK8</accession>
<evidence type="ECO:0000313" key="2">
    <source>
        <dbReference type="EMBL" id="QDH71410.1"/>
    </source>
</evidence>
<dbReference type="Proteomes" id="UP000317199">
    <property type="component" value="Chromosome"/>
</dbReference>
<dbReference type="KEGG" id="lyj:FKV23_15905"/>
<evidence type="ECO:0008006" key="4">
    <source>
        <dbReference type="Google" id="ProtNLM"/>
    </source>
</evidence>
<dbReference type="RefSeq" id="WP_141624742.1">
    <property type="nucleotide sequence ID" value="NZ_CP041242.1"/>
</dbReference>
<dbReference type="OrthoDB" id="6029529at2"/>
<name>A0A514BVK8_9GAMM</name>
<feature type="chain" id="PRO_5021886343" description="Right-handed parallel beta-helix repeat-containing protein" evidence="1">
    <location>
        <begin position="25"/>
        <end position="288"/>
    </location>
</feature>
<dbReference type="InterPro" id="IPR011050">
    <property type="entry name" value="Pectin_lyase_fold/virulence"/>
</dbReference>
<dbReference type="InterPro" id="IPR012334">
    <property type="entry name" value="Pectin_lyas_fold"/>
</dbReference>
<dbReference type="SUPFAM" id="SSF51126">
    <property type="entry name" value="Pectin lyase-like"/>
    <property type="match status" value="1"/>
</dbReference>
<sequence length="288" mass="29461">MLRTVMLFAVIALFLLGPDRPAHAETHHTCKGFIDSLPATISTQGVWCLRKDLSNAMTSGSAITVNANNVTLDCNGFKIGGLAAGPGTLANSISANGRFNLTVRHCNIRGFLRGIYATSGGAHLVERNGLDSNTLSAIAIFGPGSTIRGNRVVDTGGTTAPLYIYTAGIYAGNGIDIIDNTVTGVVGPGNGTTATTYGIRTQFNGNGSVTANRVRDLVPAGGGTVRGILNSSSGRLVVRDNDVQDSGHANGVGVSCTSNQSTARGNVVSGFATGISNCALSGNYVNAN</sequence>
<dbReference type="SMART" id="SM00710">
    <property type="entry name" value="PbH1"/>
    <property type="match status" value="4"/>
</dbReference>
<reference evidence="2 3" key="1">
    <citation type="submission" date="2019-06" db="EMBL/GenBank/DDBJ databases">
        <title>Lysobacter alkalisoli sp. nov. isolated from saline-alkali soil.</title>
        <authorList>
            <person name="Sun J.-Q."/>
            <person name="Xu L."/>
        </authorList>
    </citation>
    <scope>NUCLEOTIDE SEQUENCE [LARGE SCALE GENOMIC DNA]</scope>
    <source>
        <strain evidence="2 3">SJ-36</strain>
    </source>
</reference>
<evidence type="ECO:0000256" key="1">
    <source>
        <dbReference type="SAM" id="SignalP"/>
    </source>
</evidence>